<comment type="caution">
    <text evidence="3">The sequence shown here is derived from an EMBL/GenBank/DDBJ whole genome shotgun (WGS) entry which is preliminary data.</text>
</comment>
<gene>
    <name evidence="3" type="ORF">DGAL_LOCUS10868</name>
</gene>
<dbReference type="AlphaFoldDB" id="A0A8J2RX95"/>
<dbReference type="EMBL" id="CAKKLH010000277">
    <property type="protein sequence ID" value="CAH0107548.1"/>
    <property type="molecule type" value="Genomic_DNA"/>
</dbReference>
<evidence type="ECO:0000313" key="3">
    <source>
        <dbReference type="EMBL" id="CAH0107548.1"/>
    </source>
</evidence>
<dbReference type="Proteomes" id="UP000789390">
    <property type="component" value="Unassembled WGS sequence"/>
</dbReference>
<name>A0A8J2RX95_9CRUS</name>
<feature type="signal peptide" evidence="2">
    <location>
        <begin position="1"/>
        <end position="19"/>
    </location>
</feature>
<sequence length="250" mass="27094">MKVITICVLIAVSFALSGAQTTLKKTTTLKLTTVKTVKTTLKSTTRKPNVLATTLKPTTLKTTTVKPTTTPKTTTKPTTLKTTTKPTTLKTTTKPTTLKTTTKPTTLKTTTKPTTSKTTPVKSTTLVPTLPTSRLCVDTNSTASSGTFQPYYNATTGELRSCLFFIFSPTNNTAQRVQISCSTLNITSGSSLKFYEAIEMENVSECNLGDVVLNDDTPVVNTVYNSTTNKMAVISHYGSKDWFSCKWSIV</sequence>
<accession>A0A8J2RX95</accession>
<dbReference type="OrthoDB" id="10464867at2759"/>
<organism evidence="3 4">
    <name type="scientific">Daphnia galeata</name>
    <dbReference type="NCBI Taxonomy" id="27404"/>
    <lineage>
        <taxon>Eukaryota</taxon>
        <taxon>Metazoa</taxon>
        <taxon>Ecdysozoa</taxon>
        <taxon>Arthropoda</taxon>
        <taxon>Crustacea</taxon>
        <taxon>Branchiopoda</taxon>
        <taxon>Diplostraca</taxon>
        <taxon>Cladocera</taxon>
        <taxon>Anomopoda</taxon>
        <taxon>Daphniidae</taxon>
        <taxon>Daphnia</taxon>
    </lineage>
</organism>
<keyword evidence="4" id="KW-1185">Reference proteome</keyword>
<evidence type="ECO:0008006" key="5">
    <source>
        <dbReference type="Google" id="ProtNLM"/>
    </source>
</evidence>
<feature type="chain" id="PRO_5035312927" description="CUB domain-containing protein" evidence="2">
    <location>
        <begin position="20"/>
        <end position="250"/>
    </location>
</feature>
<evidence type="ECO:0000256" key="2">
    <source>
        <dbReference type="SAM" id="SignalP"/>
    </source>
</evidence>
<evidence type="ECO:0000256" key="1">
    <source>
        <dbReference type="SAM" id="MobiDB-lite"/>
    </source>
</evidence>
<keyword evidence="2" id="KW-0732">Signal</keyword>
<evidence type="ECO:0000313" key="4">
    <source>
        <dbReference type="Proteomes" id="UP000789390"/>
    </source>
</evidence>
<protein>
    <recommendedName>
        <fullName evidence="5">CUB domain-containing protein</fullName>
    </recommendedName>
</protein>
<feature type="region of interest" description="Disordered" evidence="1">
    <location>
        <begin position="63"/>
        <end position="124"/>
    </location>
</feature>
<reference evidence="3" key="1">
    <citation type="submission" date="2021-11" db="EMBL/GenBank/DDBJ databases">
        <authorList>
            <person name="Schell T."/>
        </authorList>
    </citation>
    <scope>NUCLEOTIDE SEQUENCE</scope>
    <source>
        <strain evidence="3">M5</strain>
    </source>
</reference>
<proteinExistence type="predicted"/>